<dbReference type="RefSeq" id="WP_323732933.1">
    <property type="nucleotide sequence ID" value="NZ_CP110820.1"/>
</dbReference>
<keyword evidence="3" id="KW-0479">Metal-binding</keyword>
<dbReference type="Pfam" id="PF13717">
    <property type="entry name" value="Zn_ribbon_4"/>
    <property type="match status" value="1"/>
</dbReference>
<dbReference type="GO" id="GO:0008270">
    <property type="term" value="F:zinc ion binding"/>
    <property type="evidence" value="ECO:0007669"/>
    <property type="project" value="UniProtKB-KW"/>
</dbReference>
<evidence type="ECO:0000313" key="4">
    <source>
        <dbReference type="Proteomes" id="UP001327219"/>
    </source>
</evidence>
<name>A0ABZ0UJY0_9RICK</name>
<keyword evidence="3" id="KW-0863">Zinc-finger</keyword>
<gene>
    <name evidence="3" type="ORF">Bandiella_00063</name>
</gene>
<reference evidence="3 4" key="1">
    <citation type="submission" date="2022-11" db="EMBL/GenBank/DDBJ databases">
        <title>Host association and intracellularity evolved multiple times independently in the Rickettsiales.</title>
        <authorList>
            <person name="Castelli M."/>
            <person name="Nardi T."/>
            <person name="Gammuto L."/>
            <person name="Bellinzona G."/>
            <person name="Sabaneyeva E."/>
            <person name="Potekhin A."/>
            <person name="Serra V."/>
            <person name="Petroni G."/>
            <person name="Sassera D."/>
        </authorList>
    </citation>
    <scope>NUCLEOTIDE SEQUENCE [LARGE SCALE GENOMIC DNA]</scope>
    <source>
        <strain evidence="3 4">NDG2</strain>
    </source>
</reference>
<protein>
    <submittedName>
        <fullName evidence="3">Zinc-finger domain protein</fullName>
    </submittedName>
</protein>
<dbReference type="Proteomes" id="UP001327219">
    <property type="component" value="Chromosome"/>
</dbReference>
<dbReference type="NCBIfam" id="TIGR02098">
    <property type="entry name" value="MJ0042_CXXC"/>
    <property type="match status" value="1"/>
</dbReference>
<keyword evidence="1" id="KW-0812">Transmembrane</keyword>
<keyword evidence="1" id="KW-1133">Transmembrane helix</keyword>
<evidence type="ECO:0000313" key="3">
    <source>
        <dbReference type="EMBL" id="WPX95962.1"/>
    </source>
</evidence>
<evidence type="ECO:0000259" key="2">
    <source>
        <dbReference type="Pfam" id="PF13717"/>
    </source>
</evidence>
<accession>A0ABZ0UJY0</accession>
<keyword evidence="4" id="KW-1185">Reference proteome</keyword>
<proteinExistence type="predicted"/>
<evidence type="ECO:0000256" key="1">
    <source>
        <dbReference type="SAM" id="Phobius"/>
    </source>
</evidence>
<dbReference type="EMBL" id="CP110820">
    <property type="protein sequence ID" value="WPX95962.1"/>
    <property type="molecule type" value="Genomic_DNA"/>
</dbReference>
<organism evidence="3 4">
    <name type="scientific">Candidatus Bandiella euplotis</name>
    <dbReference type="NCBI Taxonomy" id="1664265"/>
    <lineage>
        <taxon>Bacteria</taxon>
        <taxon>Pseudomonadati</taxon>
        <taxon>Pseudomonadota</taxon>
        <taxon>Alphaproteobacteria</taxon>
        <taxon>Rickettsiales</taxon>
        <taxon>Candidatus Midichloriaceae</taxon>
        <taxon>Candidatus Bandiella</taxon>
    </lineage>
</organism>
<feature type="transmembrane region" description="Helical" evidence="1">
    <location>
        <begin position="125"/>
        <end position="146"/>
    </location>
</feature>
<keyword evidence="3" id="KW-0862">Zinc</keyword>
<sequence length="290" mass="33001">MIIECKNCNTKFNVNESDIGANGRMVSCSVCEYEWLYIPPSPDNNESIIQPATLKDIINNAGFNRLQTPKQSDFTTKFPSEVEAVEEVGKKELKVHEELNTDSLGQLPTDIDLCRKSNQPEEKPYYFTMLVSIMMAVGLLAGFLYVEREFLIRQHPIIETIYKPFDYHNTDGLNLSVGQFSKIGEPNTINKEGRVQYLIPVKIINNTDKARFLQTIKVLGYTTAGNKIINLSTNISKEIAPNSELDITFKTNYLETELNLVIVKMGNLNDLRDLKYEDFIRIQSKPEKSS</sequence>
<keyword evidence="1" id="KW-0472">Membrane</keyword>
<dbReference type="InterPro" id="IPR011723">
    <property type="entry name" value="Znf/thioredoxin_put"/>
</dbReference>
<feature type="domain" description="Zinc finger/thioredoxin putative" evidence="2">
    <location>
        <begin position="1"/>
        <end position="35"/>
    </location>
</feature>